<comment type="caution">
    <text evidence="8">The sequence shown here is derived from an EMBL/GenBank/DDBJ whole genome shotgun (WGS) entry which is preliminary data.</text>
</comment>
<protein>
    <recommendedName>
        <fullName evidence="7">AP2/ERF domain-containing protein</fullName>
    </recommendedName>
</protein>
<dbReference type="AlphaFoldDB" id="A0A9W7FW86"/>
<dbReference type="GO" id="GO:0005634">
    <property type="term" value="C:nucleus"/>
    <property type="evidence" value="ECO:0007669"/>
    <property type="project" value="UniProtKB-SubCell"/>
</dbReference>
<feature type="domain" description="AP2/ERF" evidence="7">
    <location>
        <begin position="87"/>
        <end position="143"/>
    </location>
</feature>
<keyword evidence="5" id="KW-0539">Nucleus</keyword>
<reference evidence="9" key="1">
    <citation type="journal article" date="2023" name="Commun. Biol.">
        <title>Genome analysis of Parmales, the sister group of diatoms, reveals the evolutionary specialization of diatoms from phago-mixotrophs to photoautotrophs.</title>
        <authorList>
            <person name="Ban H."/>
            <person name="Sato S."/>
            <person name="Yoshikawa S."/>
            <person name="Yamada K."/>
            <person name="Nakamura Y."/>
            <person name="Ichinomiya M."/>
            <person name="Sato N."/>
            <person name="Blanc-Mathieu R."/>
            <person name="Endo H."/>
            <person name="Kuwata A."/>
            <person name="Ogata H."/>
        </authorList>
    </citation>
    <scope>NUCLEOTIDE SEQUENCE [LARGE SCALE GENOMIC DNA]</scope>
</reference>
<evidence type="ECO:0000256" key="1">
    <source>
        <dbReference type="ARBA" id="ARBA00004123"/>
    </source>
</evidence>
<keyword evidence="4" id="KW-0804">Transcription</keyword>
<dbReference type="Proteomes" id="UP001165065">
    <property type="component" value="Unassembled WGS sequence"/>
</dbReference>
<dbReference type="InterPro" id="IPR036955">
    <property type="entry name" value="AP2/ERF_dom_sf"/>
</dbReference>
<organism evidence="8 9">
    <name type="scientific">Triparma columacea</name>
    <dbReference type="NCBI Taxonomy" id="722753"/>
    <lineage>
        <taxon>Eukaryota</taxon>
        <taxon>Sar</taxon>
        <taxon>Stramenopiles</taxon>
        <taxon>Ochrophyta</taxon>
        <taxon>Bolidophyceae</taxon>
        <taxon>Parmales</taxon>
        <taxon>Triparmaceae</taxon>
        <taxon>Triparma</taxon>
    </lineage>
</organism>
<name>A0A9W7FW86_9STRA</name>
<dbReference type="SUPFAM" id="SSF54171">
    <property type="entry name" value="DNA-binding domain"/>
    <property type="match status" value="1"/>
</dbReference>
<dbReference type="Gene3D" id="3.30.730.10">
    <property type="entry name" value="AP2/ERF domain"/>
    <property type="match status" value="1"/>
</dbReference>
<accession>A0A9W7FW86</accession>
<keyword evidence="2" id="KW-0805">Transcription regulation</keyword>
<evidence type="ECO:0000256" key="5">
    <source>
        <dbReference type="ARBA" id="ARBA00023242"/>
    </source>
</evidence>
<evidence type="ECO:0000256" key="6">
    <source>
        <dbReference type="SAM" id="MobiDB-lite"/>
    </source>
</evidence>
<sequence>MSLPQNAAALLFGLKRARKSFPNLNPPKPDFDDTYNSYNSFGAFKPSNSASTSSRSTKTRSTNSLNNCDVTSPLPSPDGKATPATPAYRGVTQRPSGKWQAQVYYLGKSRYIGVFQTMGKASLAYEMARDQLRDGRGDGGDGKEKVKLVREVIRKRMEEEVEEKERIQPYLPEL</sequence>
<evidence type="ECO:0000256" key="3">
    <source>
        <dbReference type="ARBA" id="ARBA00023125"/>
    </source>
</evidence>
<evidence type="ECO:0000256" key="2">
    <source>
        <dbReference type="ARBA" id="ARBA00023015"/>
    </source>
</evidence>
<keyword evidence="3" id="KW-0238">DNA-binding</keyword>
<dbReference type="InterPro" id="IPR016177">
    <property type="entry name" value="DNA-bd_dom_sf"/>
</dbReference>
<dbReference type="SMART" id="SM00380">
    <property type="entry name" value="AP2"/>
    <property type="match status" value="1"/>
</dbReference>
<dbReference type="PROSITE" id="PS51032">
    <property type="entry name" value="AP2_ERF"/>
    <property type="match status" value="1"/>
</dbReference>
<evidence type="ECO:0000256" key="4">
    <source>
        <dbReference type="ARBA" id="ARBA00023163"/>
    </source>
</evidence>
<evidence type="ECO:0000259" key="7">
    <source>
        <dbReference type="PROSITE" id="PS51032"/>
    </source>
</evidence>
<dbReference type="InterPro" id="IPR001471">
    <property type="entry name" value="AP2/ERF_dom"/>
</dbReference>
<evidence type="ECO:0000313" key="9">
    <source>
        <dbReference type="Proteomes" id="UP001165065"/>
    </source>
</evidence>
<feature type="compositionally biased region" description="Low complexity" evidence="6">
    <location>
        <begin position="47"/>
        <end position="67"/>
    </location>
</feature>
<feature type="region of interest" description="Disordered" evidence="6">
    <location>
        <begin position="42"/>
        <end position="93"/>
    </location>
</feature>
<dbReference type="GO" id="GO:0003677">
    <property type="term" value="F:DNA binding"/>
    <property type="evidence" value="ECO:0007669"/>
    <property type="project" value="UniProtKB-KW"/>
</dbReference>
<dbReference type="GO" id="GO:0003700">
    <property type="term" value="F:DNA-binding transcription factor activity"/>
    <property type="evidence" value="ECO:0007669"/>
    <property type="project" value="InterPro"/>
</dbReference>
<dbReference type="EMBL" id="BRYA01000506">
    <property type="protein sequence ID" value="GMI20120.1"/>
    <property type="molecule type" value="Genomic_DNA"/>
</dbReference>
<keyword evidence="9" id="KW-1185">Reference proteome</keyword>
<proteinExistence type="predicted"/>
<comment type="subcellular location">
    <subcellularLocation>
        <location evidence="1">Nucleus</location>
    </subcellularLocation>
</comment>
<evidence type="ECO:0000313" key="8">
    <source>
        <dbReference type="EMBL" id="GMI20120.1"/>
    </source>
</evidence>
<dbReference type="OrthoDB" id="49610at2759"/>
<gene>
    <name evidence="8" type="ORF">TrCOL_g4978</name>
</gene>